<keyword evidence="2" id="KW-1185">Reference proteome</keyword>
<dbReference type="EMBL" id="OZ019905">
    <property type="protein sequence ID" value="CAK9202884.1"/>
    <property type="molecule type" value="Genomic_DNA"/>
</dbReference>
<sequence>MHLDRPVGTVYGNSRTGILSGKLRQRIGCAYLSDASGPSTWNRTASRELLYGKSWRRLDSARLGTPFPPPPPPPPPRLLPSLVQLAKVSQGEIVVKLGGVSVYVLT</sequence>
<accession>A0ABP0TR26</accession>
<organism evidence="1 2">
    <name type="scientific">Sphagnum troendelagicum</name>
    <dbReference type="NCBI Taxonomy" id="128251"/>
    <lineage>
        <taxon>Eukaryota</taxon>
        <taxon>Viridiplantae</taxon>
        <taxon>Streptophyta</taxon>
        <taxon>Embryophyta</taxon>
        <taxon>Bryophyta</taxon>
        <taxon>Sphagnophytina</taxon>
        <taxon>Sphagnopsida</taxon>
        <taxon>Sphagnales</taxon>
        <taxon>Sphagnaceae</taxon>
        <taxon>Sphagnum</taxon>
    </lineage>
</organism>
<reference evidence="1" key="1">
    <citation type="submission" date="2024-02" db="EMBL/GenBank/DDBJ databases">
        <authorList>
            <consortium name="ELIXIR-Norway"/>
            <consortium name="Elixir Norway"/>
        </authorList>
    </citation>
    <scope>NUCLEOTIDE SEQUENCE</scope>
</reference>
<proteinExistence type="predicted"/>
<protein>
    <submittedName>
        <fullName evidence="1">Uncharacterized protein</fullName>
    </submittedName>
</protein>
<evidence type="ECO:0000313" key="2">
    <source>
        <dbReference type="Proteomes" id="UP001497512"/>
    </source>
</evidence>
<evidence type="ECO:0000313" key="1">
    <source>
        <dbReference type="EMBL" id="CAK9202884.1"/>
    </source>
</evidence>
<gene>
    <name evidence="1" type="ORF">CSSPTR1EN2_LOCUS6630</name>
</gene>
<name>A0ABP0TR26_9BRYO</name>
<dbReference type="Proteomes" id="UP001497512">
    <property type="component" value="Chromosome 13"/>
</dbReference>